<keyword evidence="12" id="KW-0645">Protease</keyword>
<feature type="binding site" evidence="7">
    <location>
        <position position="362"/>
    </location>
    <ligand>
        <name>Zn(2+)</name>
        <dbReference type="ChEBI" id="CHEBI:29105"/>
        <note>catalytic</note>
    </ligand>
</feature>
<feature type="binding site" evidence="7">
    <location>
        <position position="368"/>
    </location>
    <ligand>
        <name>Zn(2+)</name>
        <dbReference type="ChEBI" id="CHEBI:29105"/>
        <note>catalytic</note>
    </ligand>
</feature>
<proteinExistence type="predicted"/>
<dbReference type="FunCoup" id="A0A6P6EEF2">
    <property type="interactions" value="8"/>
</dbReference>
<dbReference type="CTD" id="8756"/>
<keyword evidence="11" id="KW-1185">Reference proteome</keyword>
<evidence type="ECO:0000256" key="4">
    <source>
        <dbReference type="ARBA" id="ARBA00023136"/>
    </source>
</evidence>
<protein>
    <submittedName>
        <fullName evidence="12">Disintegrin and metalloproteinase domain-containing protein 7 isoform X1</fullName>
    </submittedName>
</protein>
<dbReference type="SUPFAM" id="SSF55486">
    <property type="entry name" value="Metalloproteases ('zincins'), catalytic domain"/>
    <property type="match status" value="1"/>
</dbReference>
<dbReference type="OrthoDB" id="5951731at2759"/>
<name>A0A6P6EEF2_OCTDE</name>
<keyword evidence="12" id="KW-0378">Hydrolase</keyword>
<dbReference type="PROSITE" id="PS50215">
    <property type="entry name" value="ADAM_MEPRO"/>
    <property type="match status" value="1"/>
</dbReference>
<dbReference type="InParanoid" id="A0A6P6EEF2"/>
<dbReference type="GO" id="GO:0004222">
    <property type="term" value="F:metalloendopeptidase activity"/>
    <property type="evidence" value="ECO:0007669"/>
    <property type="project" value="InterPro"/>
</dbReference>
<dbReference type="GO" id="GO:0046872">
    <property type="term" value="F:metal ion binding"/>
    <property type="evidence" value="ECO:0007669"/>
    <property type="project" value="UniProtKB-KW"/>
</dbReference>
<dbReference type="Proteomes" id="UP000515203">
    <property type="component" value="Unplaced"/>
</dbReference>
<dbReference type="InterPro" id="IPR034027">
    <property type="entry name" value="Reprolysin_adamalysin"/>
</dbReference>
<evidence type="ECO:0000313" key="11">
    <source>
        <dbReference type="Proteomes" id="UP000515203"/>
    </source>
</evidence>
<dbReference type="PROSITE" id="PS50214">
    <property type="entry name" value="DISINTEGRIN_2"/>
    <property type="match status" value="1"/>
</dbReference>
<dbReference type="FunFam" id="3.40.390.10:FF:000002">
    <property type="entry name" value="Disintegrin and metalloproteinase domain-containing protein 22"/>
    <property type="match status" value="1"/>
</dbReference>
<accession>A0A6P6EEF2</accession>
<feature type="domain" description="Peptidase M12B" evidence="10">
    <location>
        <begin position="222"/>
        <end position="417"/>
    </location>
</feature>
<feature type="transmembrane region" description="Helical" evidence="8">
    <location>
        <begin position="691"/>
        <end position="712"/>
    </location>
</feature>
<dbReference type="SMART" id="SM00050">
    <property type="entry name" value="DISIN"/>
    <property type="match status" value="1"/>
</dbReference>
<dbReference type="Pfam" id="PF01421">
    <property type="entry name" value="Reprolysin"/>
    <property type="match status" value="1"/>
</dbReference>
<keyword evidence="12" id="KW-0482">Metalloprotease</keyword>
<evidence type="ECO:0000256" key="5">
    <source>
        <dbReference type="ARBA" id="ARBA00023157"/>
    </source>
</evidence>
<dbReference type="SMART" id="SM00608">
    <property type="entry name" value="ACR"/>
    <property type="match status" value="1"/>
</dbReference>
<sequence length="812" mass="90590">MFLEDKIQQFLLKQATVAQALSGEGLQTGIRMEKKTTIEQENTAFGADGLELVHAKKLPLVHKRDLEHTHDSDIPEAYEEEVLYEVKLSRQTVILHLLKSRGFLGSNYSETFYTIQGEILTRHPQITDHCFYQGSVIHELDSSASISTCSGLWGFFRVRDQRYLIEPVKFSVEGEHLLFKYNPRVPYAVNYSCAELNLTMKPVPKDTKYKENHKVEGNHKEKYIELFIVADEYVYRRNSNPHYKLRRRIWGMVNFLNMIYSTLNIYVTLVGVEVWTNGDKIAQVANAETTLLRFSNWQETVLKKRKNFDHAVLLSGKWLYTHTQGASYPAGMCLPGYSASVIKDLLPDINTIANRMAHHLGHNLGMHHDGFPCTCPLGKCVMDSIGSVPAIKFSKCSQVQYQQYLRDYKPTCMLNVPFPDNLNDFPFCGNKRVDEGEECDCGPIQECTNPCCDAHMCMLKPGFSCAQGECCESCQIKKAGSICRPGNDECDFPEVCTGHSSECPKDRFRVNGSPCSNGKGYCFMGKCPTLQEQCTELFDDEAKESPDICYSMNKKGNKFGYCKNKANKFIPCKEKDVKCGKIYCTGGHHSSLLGDVKAFLLMDPKQNVTVKCKTIFVYHNSADIGLVDSRTKCGEKMVCLDGECIHIDQTYNSSSCPSPCNNSEDGHESGCQCGEGQMLTDWGYTLSATSVSIMVIVLVTVVAGTGLVVLLVRYQKCVKLKQHQSLPGESLGVENKGYVGDELPGRSGAVLSEMPSPQRTTESLESLPCSFSSPHYISLKSASKDLRGIADLKQSATMSLKPDVQHGCASLG</sequence>
<dbReference type="InterPro" id="IPR002870">
    <property type="entry name" value="Peptidase_M12B_N"/>
</dbReference>
<keyword evidence="5 7" id="KW-1015">Disulfide bond</keyword>
<dbReference type="FunFam" id="4.10.70.10:FF:000001">
    <property type="entry name" value="Disintegrin and metalloproteinase domain-containing protein 22"/>
    <property type="match status" value="1"/>
</dbReference>
<dbReference type="AlphaFoldDB" id="A0A6P6EEF2"/>
<evidence type="ECO:0000256" key="2">
    <source>
        <dbReference type="ARBA" id="ARBA00022692"/>
    </source>
</evidence>
<keyword evidence="7" id="KW-0479">Metal-binding</keyword>
<feature type="disulfide bond" evidence="6">
    <location>
        <begin position="483"/>
        <end position="503"/>
    </location>
</feature>
<feature type="domain" description="Disintegrin" evidence="9">
    <location>
        <begin position="425"/>
        <end position="511"/>
    </location>
</feature>
<evidence type="ECO:0000256" key="7">
    <source>
        <dbReference type="PROSITE-ProRule" id="PRU00276"/>
    </source>
</evidence>
<dbReference type="Gene3D" id="3.40.390.10">
    <property type="entry name" value="Collagenase (Catalytic Domain)"/>
    <property type="match status" value="1"/>
</dbReference>
<dbReference type="PRINTS" id="PR00289">
    <property type="entry name" value="DISINTEGRIN"/>
</dbReference>
<feature type="disulfide bond" evidence="7">
    <location>
        <begin position="375"/>
        <end position="380"/>
    </location>
</feature>
<dbReference type="SUPFAM" id="SSF57552">
    <property type="entry name" value="Blood coagulation inhibitor (disintegrin)"/>
    <property type="match status" value="1"/>
</dbReference>
<dbReference type="InterPro" id="IPR001590">
    <property type="entry name" value="Peptidase_M12B"/>
</dbReference>
<organism evidence="11 12">
    <name type="scientific">Octodon degus</name>
    <name type="common">Degu</name>
    <name type="synonym">Sciurus degus</name>
    <dbReference type="NCBI Taxonomy" id="10160"/>
    <lineage>
        <taxon>Eukaryota</taxon>
        <taxon>Metazoa</taxon>
        <taxon>Chordata</taxon>
        <taxon>Craniata</taxon>
        <taxon>Vertebrata</taxon>
        <taxon>Euteleostomi</taxon>
        <taxon>Mammalia</taxon>
        <taxon>Eutheria</taxon>
        <taxon>Euarchontoglires</taxon>
        <taxon>Glires</taxon>
        <taxon>Rodentia</taxon>
        <taxon>Hystricomorpha</taxon>
        <taxon>Octodontidae</taxon>
        <taxon>Octodon</taxon>
    </lineage>
</organism>
<dbReference type="Gene3D" id="4.10.70.10">
    <property type="entry name" value="Disintegrin domain"/>
    <property type="match status" value="1"/>
</dbReference>
<dbReference type="PANTHER" id="PTHR11905:SF21">
    <property type="entry name" value="DISINTEGRIN AND METALLOPROTEINASE DOMAIN-CONTAINING PROTEIN 7"/>
    <property type="match status" value="1"/>
</dbReference>
<dbReference type="InterPro" id="IPR024079">
    <property type="entry name" value="MetalloPept_cat_dom_sf"/>
</dbReference>
<reference evidence="12" key="1">
    <citation type="submission" date="2025-08" db="UniProtKB">
        <authorList>
            <consortium name="RefSeq"/>
        </authorList>
    </citation>
    <scope>IDENTIFICATION</scope>
</reference>
<evidence type="ECO:0000259" key="10">
    <source>
        <dbReference type="PROSITE" id="PS50215"/>
    </source>
</evidence>
<comment type="caution">
    <text evidence="7">Lacks conserved residue(s) required for the propagation of feature annotation.</text>
</comment>
<dbReference type="CDD" id="cd04269">
    <property type="entry name" value="ZnMc_adamalysin_II_like"/>
    <property type="match status" value="1"/>
</dbReference>
<dbReference type="RefSeq" id="XP_023570457.1">
    <property type="nucleotide sequence ID" value="XM_023714689.1"/>
</dbReference>
<evidence type="ECO:0000256" key="8">
    <source>
        <dbReference type="SAM" id="Phobius"/>
    </source>
</evidence>
<gene>
    <name evidence="12" type="primary">Adam7</name>
</gene>
<evidence type="ECO:0000256" key="6">
    <source>
        <dbReference type="PROSITE-ProRule" id="PRU00068"/>
    </source>
</evidence>
<keyword evidence="2 8" id="KW-0812">Transmembrane</keyword>
<dbReference type="InterPro" id="IPR036436">
    <property type="entry name" value="Disintegrin_dom_sf"/>
</dbReference>
<dbReference type="InterPro" id="IPR006586">
    <property type="entry name" value="ADAM_Cys-rich"/>
</dbReference>
<feature type="binding site" evidence="7">
    <location>
        <position position="358"/>
    </location>
    <ligand>
        <name>Zn(2+)</name>
        <dbReference type="ChEBI" id="CHEBI:29105"/>
        <note>catalytic</note>
    </ligand>
</feature>
<comment type="subcellular location">
    <subcellularLocation>
        <location evidence="1">Membrane</location>
        <topology evidence="1">Single-pass membrane protein</topology>
    </subcellularLocation>
</comment>
<dbReference type="GO" id="GO:0005886">
    <property type="term" value="C:plasma membrane"/>
    <property type="evidence" value="ECO:0007669"/>
    <property type="project" value="TreeGrafter"/>
</dbReference>
<evidence type="ECO:0000256" key="1">
    <source>
        <dbReference type="ARBA" id="ARBA00004167"/>
    </source>
</evidence>
<dbReference type="InterPro" id="IPR001762">
    <property type="entry name" value="Disintegrin_dom"/>
</dbReference>
<dbReference type="PANTHER" id="PTHR11905">
    <property type="entry name" value="ADAM A DISINTEGRIN AND METALLOPROTEASE DOMAIN"/>
    <property type="match status" value="1"/>
</dbReference>
<evidence type="ECO:0000256" key="3">
    <source>
        <dbReference type="ARBA" id="ARBA00022989"/>
    </source>
</evidence>
<keyword evidence="4 8" id="KW-0472">Membrane</keyword>
<dbReference type="PROSITE" id="PS00427">
    <property type="entry name" value="DISINTEGRIN_1"/>
    <property type="match status" value="1"/>
</dbReference>
<dbReference type="GO" id="GO:0006508">
    <property type="term" value="P:proteolysis"/>
    <property type="evidence" value="ECO:0007669"/>
    <property type="project" value="InterPro"/>
</dbReference>
<dbReference type="Pfam" id="PF08516">
    <property type="entry name" value="ADAM_CR"/>
    <property type="match status" value="1"/>
</dbReference>
<evidence type="ECO:0000259" key="9">
    <source>
        <dbReference type="PROSITE" id="PS50214"/>
    </source>
</evidence>
<dbReference type="Pfam" id="PF00200">
    <property type="entry name" value="Disintegrin"/>
    <property type="match status" value="1"/>
</dbReference>
<dbReference type="GeneID" id="101581509"/>
<dbReference type="InterPro" id="IPR018358">
    <property type="entry name" value="Disintegrin_CS"/>
</dbReference>
<evidence type="ECO:0000313" key="12">
    <source>
        <dbReference type="RefSeq" id="XP_023570457.1"/>
    </source>
</evidence>
<dbReference type="Pfam" id="PF01562">
    <property type="entry name" value="Pep_M12B_propep"/>
    <property type="match status" value="1"/>
</dbReference>
<keyword evidence="7" id="KW-0862">Zinc</keyword>
<keyword evidence="3 8" id="KW-1133">Transmembrane helix</keyword>